<dbReference type="Gene3D" id="4.10.280.10">
    <property type="entry name" value="Helix-loop-helix DNA-binding domain"/>
    <property type="match status" value="1"/>
</dbReference>
<keyword evidence="3" id="KW-0238">DNA-binding</keyword>
<evidence type="ECO:0000256" key="4">
    <source>
        <dbReference type="ARBA" id="ARBA00023163"/>
    </source>
</evidence>
<reference evidence="7 8" key="1">
    <citation type="submission" date="2024-06" db="EMBL/GenBank/DDBJ databases">
        <title>A chromosome level genome sequence of Diviner's sage (Salvia divinorum).</title>
        <authorList>
            <person name="Ford S.A."/>
            <person name="Ro D.-K."/>
            <person name="Ness R.W."/>
            <person name="Phillips M.A."/>
        </authorList>
    </citation>
    <scope>NUCLEOTIDE SEQUENCE [LARGE SCALE GENOMIC DNA]</scope>
    <source>
        <strain evidence="7">SAF-2024a</strain>
        <tissue evidence="7">Leaf</tissue>
    </source>
</reference>
<comment type="caution">
    <text evidence="7">The sequence shown here is derived from an EMBL/GenBank/DDBJ whole genome shotgun (WGS) entry which is preliminary data.</text>
</comment>
<dbReference type="Pfam" id="PF00010">
    <property type="entry name" value="HLH"/>
    <property type="match status" value="1"/>
</dbReference>
<evidence type="ECO:0000259" key="6">
    <source>
        <dbReference type="PROSITE" id="PS50888"/>
    </source>
</evidence>
<organism evidence="7 8">
    <name type="scientific">Salvia divinorum</name>
    <name type="common">Maria pastora</name>
    <name type="synonym">Diviner's sage</name>
    <dbReference type="NCBI Taxonomy" id="28513"/>
    <lineage>
        <taxon>Eukaryota</taxon>
        <taxon>Viridiplantae</taxon>
        <taxon>Streptophyta</taxon>
        <taxon>Embryophyta</taxon>
        <taxon>Tracheophyta</taxon>
        <taxon>Spermatophyta</taxon>
        <taxon>Magnoliopsida</taxon>
        <taxon>eudicotyledons</taxon>
        <taxon>Gunneridae</taxon>
        <taxon>Pentapetalae</taxon>
        <taxon>asterids</taxon>
        <taxon>lamiids</taxon>
        <taxon>Lamiales</taxon>
        <taxon>Lamiaceae</taxon>
        <taxon>Nepetoideae</taxon>
        <taxon>Mentheae</taxon>
        <taxon>Salviinae</taxon>
        <taxon>Salvia</taxon>
        <taxon>Salvia subgen. Calosphace</taxon>
    </lineage>
</organism>
<dbReference type="Proteomes" id="UP001567538">
    <property type="component" value="Unassembled WGS sequence"/>
</dbReference>
<dbReference type="SUPFAM" id="SSF47459">
    <property type="entry name" value="HLH, helix-loop-helix DNA-binding domain"/>
    <property type="match status" value="1"/>
</dbReference>
<keyword evidence="8" id="KW-1185">Reference proteome</keyword>
<dbReference type="EMBL" id="JBEAFC010000004">
    <property type="protein sequence ID" value="KAL1557378.1"/>
    <property type="molecule type" value="Genomic_DNA"/>
</dbReference>
<dbReference type="PROSITE" id="PS50888">
    <property type="entry name" value="BHLH"/>
    <property type="match status" value="1"/>
</dbReference>
<dbReference type="PANTHER" id="PTHR45855:SF23">
    <property type="entry name" value="TRANSCRIPTION FACTOR MEE8-RELATED"/>
    <property type="match status" value="1"/>
</dbReference>
<name>A0ABD1HQ43_SALDI</name>
<evidence type="ECO:0000256" key="2">
    <source>
        <dbReference type="ARBA" id="ARBA00023015"/>
    </source>
</evidence>
<dbReference type="GO" id="GO:0003677">
    <property type="term" value="F:DNA binding"/>
    <property type="evidence" value="ECO:0007669"/>
    <property type="project" value="UniProtKB-KW"/>
</dbReference>
<keyword evidence="4" id="KW-0804">Transcription</keyword>
<accession>A0ABD1HQ43</accession>
<dbReference type="GO" id="GO:0005634">
    <property type="term" value="C:nucleus"/>
    <property type="evidence" value="ECO:0007669"/>
    <property type="project" value="UniProtKB-SubCell"/>
</dbReference>
<evidence type="ECO:0000313" key="7">
    <source>
        <dbReference type="EMBL" id="KAL1557378.1"/>
    </source>
</evidence>
<evidence type="ECO:0000313" key="8">
    <source>
        <dbReference type="Proteomes" id="UP001567538"/>
    </source>
</evidence>
<keyword evidence="5" id="KW-0539">Nucleus</keyword>
<dbReference type="InterPro" id="IPR031066">
    <property type="entry name" value="bHLH_ALC-like_plant"/>
</dbReference>
<comment type="subcellular location">
    <subcellularLocation>
        <location evidence="1">Nucleus</location>
    </subcellularLocation>
</comment>
<proteinExistence type="predicted"/>
<protein>
    <submittedName>
        <fullName evidence="7">Transcription factor SPATULA-like isoform X1</fullName>
    </submittedName>
</protein>
<gene>
    <name evidence="7" type="ORF">AAHA92_07964</name>
</gene>
<evidence type="ECO:0000256" key="5">
    <source>
        <dbReference type="ARBA" id="ARBA00023242"/>
    </source>
</evidence>
<dbReference type="SMART" id="SM00353">
    <property type="entry name" value="HLH"/>
    <property type="match status" value="1"/>
</dbReference>
<keyword evidence="2" id="KW-0805">Transcription regulation</keyword>
<feature type="domain" description="BHLH" evidence="6">
    <location>
        <begin position="137"/>
        <end position="186"/>
    </location>
</feature>
<dbReference type="InterPro" id="IPR011598">
    <property type="entry name" value="bHLH_dom"/>
</dbReference>
<evidence type="ECO:0000256" key="3">
    <source>
        <dbReference type="ARBA" id="ARBA00023125"/>
    </source>
</evidence>
<dbReference type="AlphaFoldDB" id="A0ABD1HQ43"/>
<dbReference type="PANTHER" id="PTHR45855">
    <property type="entry name" value="TRANSCRIPTION FACTOR PIF1-RELATED"/>
    <property type="match status" value="1"/>
</dbReference>
<evidence type="ECO:0000256" key="1">
    <source>
        <dbReference type="ARBA" id="ARBA00004123"/>
    </source>
</evidence>
<sequence>MDIDLDEGKTVISPYTSAPINSQPSHLVASNLCQTREITILPSKMFSSSDRCCFDNNNVRRCTIDYSVPPVSEDQLRLWLQNAPQYSTIYVEGDGRYDHLSNSQAKISEGSSLDINLHGDERKEMAGEETIRRKRPRSTDAHNLNERLRRKKINQKMATLQEMIPNSDKKDQASIIDDVIKYIKTLQHLVEMMSTETGHVICRSPTMRHQGLKTPTLTPFQERGDGVSLGFPICVLLPSLIGVAYSTSVQTRCSDSDRRRRDYISISNIALGELAKSLDSKFIQQR</sequence>
<dbReference type="InterPro" id="IPR036638">
    <property type="entry name" value="HLH_DNA-bd_sf"/>
</dbReference>